<proteinExistence type="predicted"/>
<keyword evidence="1" id="KW-0614">Plasmid</keyword>
<organism evidence="1">
    <name type="scientific">Oenococcus oeni</name>
    <name type="common">Leuconostoc oenos</name>
    <dbReference type="NCBI Taxonomy" id="1247"/>
    <lineage>
        <taxon>Bacteria</taxon>
        <taxon>Bacillati</taxon>
        <taxon>Bacillota</taxon>
        <taxon>Bacilli</taxon>
        <taxon>Lactobacillales</taxon>
        <taxon>Lactobacillaceae</taxon>
        <taxon>Oenococcus</taxon>
    </lineage>
</organism>
<dbReference type="RefSeq" id="WP_032488608.1">
    <property type="nucleotide sequence ID" value="NZ_MLME01000430.1"/>
</dbReference>
<evidence type="ECO:0000313" key="1">
    <source>
        <dbReference type="EMBL" id="CAA82862.1"/>
    </source>
</evidence>
<geneLocation type="plasmid" evidence="1">
    <name>p4028</name>
</geneLocation>
<accession>Q57542</accession>
<reference evidence="1" key="1">
    <citation type="journal article" date="1996" name="Plasmid">
        <title>Nucleotide sequence of plasmid p4028, a cryptic plasmid from Leuconostoc oenos.</title>
        <authorList>
            <person name="Zuniga M."/>
            <person name="Pardo I."/>
            <person name="Ferrer S."/>
        </authorList>
    </citation>
    <scope>NUCLEOTIDE SEQUENCE</scope>
    <source>
        <strain evidence="1">CECT 4028</strain>
        <plasmid evidence="1">p4028</plasmid>
    </source>
</reference>
<dbReference type="EMBL" id="L28806">
    <property type="protein sequence ID" value="AAB50429.1"/>
    <property type="molecule type" value="Genomic_DNA"/>
</dbReference>
<sequence length="196" mass="23038">MIINQRDLRAFKYIDKVRIALPEDVATAINVDKNTEVNRLRLLSKSKYIIRWKPVYGKKISYSLNTLGINKIDSYKSIYHNRSVSYIHNIQISHIVAELISNNPNLKIEQFKLDSDFRTKRIKMYHRPDILINNRIAIEVELNRKSPSRLKAILNWYQSEENIKKVIYFTPLTSVKRYVSNKGGKFNASSAFLYEL</sequence>
<dbReference type="AlphaFoldDB" id="Q57542"/>
<dbReference type="PIR" id="S42038">
    <property type="entry name" value="S42038"/>
</dbReference>
<protein>
    <submittedName>
        <fullName evidence="1">L.oenos plasmid p4028 ORF1, ORF2, ORF3, ORF4, ORF5 genes</fullName>
    </submittedName>
</protein>
<name>Q57542_OENOE</name>
<dbReference type="EMBL" id="Z29976">
    <property type="protein sequence ID" value="CAA82862.1"/>
    <property type="molecule type" value="Genomic_DNA"/>
</dbReference>